<proteinExistence type="predicted"/>
<keyword evidence="3" id="KW-1185">Reference proteome</keyword>
<dbReference type="OrthoDB" id="749495at2"/>
<protein>
    <submittedName>
        <fullName evidence="2">Uncharacterized protein</fullName>
    </submittedName>
</protein>
<keyword evidence="1" id="KW-0812">Transmembrane</keyword>
<dbReference type="Proteomes" id="UP000242687">
    <property type="component" value="Unassembled WGS sequence"/>
</dbReference>
<evidence type="ECO:0000313" key="3">
    <source>
        <dbReference type="Proteomes" id="UP000242687"/>
    </source>
</evidence>
<organism evidence="2 3">
    <name type="scientific">Mucilaginibacter auburnensis</name>
    <dbReference type="NCBI Taxonomy" id="1457233"/>
    <lineage>
        <taxon>Bacteria</taxon>
        <taxon>Pseudomonadati</taxon>
        <taxon>Bacteroidota</taxon>
        <taxon>Sphingobacteriia</taxon>
        <taxon>Sphingobacteriales</taxon>
        <taxon>Sphingobacteriaceae</taxon>
        <taxon>Mucilaginibacter</taxon>
    </lineage>
</organism>
<gene>
    <name evidence="2" type="ORF">CLV57_0496</name>
</gene>
<feature type="transmembrane region" description="Helical" evidence="1">
    <location>
        <begin position="29"/>
        <end position="48"/>
    </location>
</feature>
<comment type="caution">
    <text evidence="2">The sequence shown here is derived from an EMBL/GenBank/DDBJ whole genome shotgun (WGS) entry which is preliminary data.</text>
</comment>
<keyword evidence="1" id="KW-1133">Transmembrane helix</keyword>
<feature type="transmembrane region" description="Helical" evidence="1">
    <location>
        <begin position="91"/>
        <end position="114"/>
    </location>
</feature>
<feature type="transmembrane region" description="Helical" evidence="1">
    <location>
        <begin position="158"/>
        <end position="178"/>
    </location>
</feature>
<reference evidence="2 3" key="1">
    <citation type="submission" date="2017-11" db="EMBL/GenBank/DDBJ databases">
        <title>Genomic Encyclopedia of Archaeal and Bacterial Type Strains, Phase II (KMG-II): From Individual Species to Whole Genera.</title>
        <authorList>
            <person name="Goeker M."/>
        </authorList>
    </citation>
    <scope>NUCLEOTIDE SEQUENCE [LARGE SCALE GENOMIC DNA]</scope>
    <source>
        <strain evidence="2 3">DSM 28175</strain>
    </source>
</reference>
<name>A0A2H9VRR7_9SPHI</name>
<accession>A0A2H9VRR7</accession>
<sequence>MKTNRILTIAGCLIGVVIARSILPDGFLFSTLIFALLATALYNGYTLYQMQQQEAPNPFSPDMNNGTNTRPAWAPSQQANSVSKMLNTKNLLLAVCIASLILYRVTGPIAFYFFSVGDNLNFTYRGNPYIIWTVYGIFAGAIVGGFVAVRKFKLKNIYALYPAFALVLLIVFLVIYNASFKSHDFGY</sequence>
<dbReference type="RefSeq" id="WP_157799045.1">
    <property type="nucleotide sequence ID" value="NZ_PGFJ01000001.1"/>
</dbReference>
<feature type="transmembrane region" description="Helical" evidence="1">
    <location>
        <begin position="129"/>
        <end position="149"/>
    </location>
</feature>
<evidence type="ECO:0000313" key="2">
    <source>
        <dbReference type="EMBL" id="PJJ83513.1"/>
    </source>
</evidence>
<evidence type="ECO:0000256" key="1">
    <source>
        <dbReference type="SAM" id="Phobius"/>
    </source>
</evidence>
<dbReference type="EMBL" id="PGFJ01000001">
    <property type="protein sequence ID" value="PJJ83513.1"/>
    <property type="molecule type" value="Genomic_DNA"/>
</dbReference>
<keyword evidence="1" id="KW-0472">Membrane</keyword>
<dbReference type="AlphaFoldDB" id="A0A2H9VRR7"/>